<dbReference type="KEGG" id="bspl:114849703"/>
<dbReference type="OrthoDB" id="8954335at2759"/>
<evidence type="ECO:0000259" key="5">
    <source>
        <dbReference type="PROSITE" id="PS51720"/>
    </source>
</evidence>
<feature type="compositionally biased region" description="Basic and acidic residues" evidence="4">
    <location>
        <begin position="1134"/>
        <end position="1157"/>
    </location>
</feature>
<reference evidence="7 8" key="1">
    <citation type="submission" date="2025-04" db="UniProtKB">
        <authorList>
            <consortium name="RefSeq"/>
        </authorList>
    </citation>
    <scope>IDENTIFICATION</scope>
</reference>
<dbReference type="RefSeq" id="XP_028997227.1">
    <property type="nucleotide sequence ID" value="XM_029141394.3"/>
</dbReference>
<evidence type="ECO:0000313" key="8">
    <source>
        <dbReference type="RefSeq" id="XP_055362440.1"/>
    </source>
</evidence>
<evidence type="ECO:0000313" key="6">
    <source>
        <dbReference type="Proteomes" id="UP000515150"/>
    </source>
</evidence>
<dbReference type="Pfam" id="PF04548">
    <property type="entry name" value="AIG1"/>
    <property type="match status" value="4"/>
</dbReference>
<evidence type="ECO:0000256" key="4">
    <source>
        <dbReference type="SAM" id="MobiDB-lite"/>
    </source>
</evidence>
<evidence type="ECO:0000256" key="1">
    <source>
        <dbReference type="ARBA" id="ARBA00008535"/>
    </source>
</evidence>
<feature type="region of interest" description="Disordered" evidence="4">
    <location>
        <begin position="1134"/>
        <end position="1183"/>
    </location>
</feature>
<name>A0A6P7LTC9_BETSP</name>
<dbReference type="RefSeq" id="XP_055362440.1">
    <property type="nucleotide sequence ID" value="XM_055506465.1"/>
</dbReference>
<evidence type="ECO:0000313" key="7">
    <source>
        <dbReference type="RefSeq" id="XP_028997227.1"/>
    </source>
</evidence>
<keyword evidence="2" id="KW-0547">Nucleotide-binding</keyword>
<dbReference type="GeneID" id="114849703"/>
<protein>
    <submittedName>
        <fullName evidence="7 8">Uncharacterized protein LOC114849703</fullName>
    </submittedName>
</protein>
<dbReference type="InParanoid" id="A0A6P7LTC9"/>
<dbReference type="Proteomes" id="UP000515150">
    <property type="component" value="Chromosome 24"/>
</dbReference>
<evidence type="ECO:0000256" key="2">
    <source>
        <dbReference type="ARBA" id="ARBA00022741"/>
    </source>
</evidence>
<dbReference type="Gene3D" id="3.40.50.300">
    <property type="entry name" value="P-loop containing nucleotide triphosphate hydrolases"/>
    <property type="match status" value="4"/>
</dbReference>
<organism evidence="6 7">
    <name type="scientific">Betta splendens</name>
    <name type="common">Siamese fighting fish</name>
    <dbReference type="NCBI Taxonomy" id="158456"/>
    <lineage>
        <taxon>Eukaryota</taxon>
        <taxon>Metazoa</taxon>
        <taxon>Chordata</taxon>
        <taxon>Craniata</taxon>
        <taxon>Vertebrata</taxon>
        <taxon>Euteleostomi</taxon>
        <taxon>Actinopterygii</taxon>
        <taxon>Neopterygii</taxon>
        <taxon>Teleostei</taxon>
        <taxon>Neoteleostei</taxon>
        <taxon>Acanthomorphata</taxon>
        <taxon>Anabantaria</taxon>
        <taxon>Anabantiformes</taxon>
        <taxon>Anabantoidei</taxon>
        <taxon>Osphronemidae</taxon>
        <taxon>Betta</taxon>
    </lineage>
</organism>
<evidence type="ECO:0000256" key="3">
    <source>
        <dbReference type="ARBA" id="ARBA00023134"/>
    </source>
</evidence>
<proteinExistence type="inferred from homology"/>
<sequence>MDTEETDVESLRSSCKYLPPDISEMRVVLLGNNWSETCSIANVLLENPIFVIEPKECIRVGGPLGEKKLILIITPDVLHPNIYENNLTNFIEDCLRRSAPGPHVFLLVLKPEDFTEDQTLRLCRVLESFSEQWFDHSLIVISTPQKDVMEKHMNKTEIKTMIQKCKRTYPKKEVERAALLTSLSQIIKENKGEHVEVFVDTMEEHTSISDDPKQETHTSITAAVKAAGLHAVNKSPPDSLAEQHPLDNIATFRIVLLGKSEDKKTKLGNFIVNDHNSQCQKTKKCLATRGHWGEKSITVVKTSDLFSLSEVTLREEVKSCIRLCSPGPNALLLLVKPSEFNKKDHQKLKFILSLFGQHAIKHSMIIITHEGNEMSIPLNELLKDCEGRHYNMFEDNYGLLMEKIEETANKPNENLKTEPVRTEPQPIRPVVNLVLFGSRAAGKTSAAEAILGQTELGSVSSSSQCVKHQGEVCGRSVSLVQLPALSGKAPETVMEESFRCVSLCDPEGIHAFLLVLPVAPLMDEDTAELESLQNTFSSEVNAFTMILFTVDSNPTHTAVTDFVRGNKYIQELSQRCGGRCFILNLRDKQQIPELMEAVEKMRSDEDQPRCYTTQTFVFGKYNENLELQKTITKLKAEMEQLKRKTVFSDDDEEEQTPDCLRIVLIGKTGRGKSSSGNTILGRPQFKAKSSQTSVTKECQKAQAEVDGRLVVVVDTPGLFDTTLSNEEVYGEMVKCISLLAPGPHVFLLVLEIGRLTPEEKETLKLIKQFFGNNSQKFTVVLLTGGDKLKNDNQSIEDYIRVDCDDSFKMLINNCGGRYHVFNNFEKTDHTQVSELITKIDVMMKKNGNSCFTNEMLQEAEAAIKKEMERILKEREEEMQREREEFERKHIEEKEAMKKRMEKEMAEINEERKLRIKQLKKMEENIDKERKQRKKEQEEREEEDRKKKVQEERQQQEWEERHKDLEEKIKKETKEKESIDNELVQNREKMRREREAWEDERQKWWEKRKQEDEQRRQEEVAKQKEYEQEKENYEKKRKEEDRIRQEHEEKERKELEEKYQKMLEEMKNKYENEARKQAEEFNEFRDKYTKDLEDLRERHDEELDSLKQQHEKEMNEKQTTHDNEYSLLHELSTHKEHELKEELQKTEEKLQDEVKETSKLNNEIKQQKKRQDKELKDLKKKHKSEINLLEEKYKKKCTIC</sequence>
<feature type="compositionally biased region" description="Basic and acidic residues" evidence="4">
    <location>
        <begin position="1164"/>
        <end position="1176"/>
    </location>
</feature>
<dbReference type="FunFam" id="3.40.50.300:FF:000366">
    <property type="entry name" value="GTPase, IMAP family member 2"/>
    <property type="match status" value="1"/>
</dbReference>
<dbReference type="InterPro" id="IPR006703">
    <property type="entry name" value="G_AIG1"/>
</dbReference>
<feature type="region of interest" description="Disordered" evidence="4">
    <location>
        <begin position="926"/>
        <end position="1054"/>
    </location>
</feature>
<keyword evidence="3" id="KW-0342">GTP-binding</keyword>
<dbReference type="GO" id="GO:0005525">
    <property type="term" value="F:GTP binding"/>
    <property type="evidence" value="ECO:0007669"/>
    <property type="project" value="UniProtKB-KW"/>
</dbReference>
<feature type="domain" description="AIG1-type G" evidence="5">
    <location>
        <begin position="657"/>
        <end position="860"/>
    </location>
</feature>
<gene>
    <name evidence="7 8" type="primary">LOC114849703</name>
</gene>
<accession>A0A6P7LTC9</accession>
<comment type="similarity">
    <text evidence="1">Belongs to the TRAFAC class TrmE-Era-EngA-EngB-Septin-like GTPase superfamily. AIG1/Toc34/Toc159-like paraseptin GTPase family. IAN subfamily.</text>
</comment>
<dbReference type="GeneTree" id="ENSGT00940000164100"/>
<dbReference type="CDD" id="cd01852">
    <property type="entry name" value="AIG1"/>
    <property type="match status" value="1"/>
</dbReference>
<feature type="region of interest" description="Disordered" evidence="4">
    <location>
        <begin position="1097"/>
        <end position="1121"/>
    </location>
</feature>
<dbReference type="PROSITE" id="PS51720">
    <property type="entry name" value="G_AIG1"/>
    <property type="match status" value="2"/>
</dbReference>
<dbReference type="PANTHER" id="PTHR10903:SF188">
    <property type="entry name" value="GTPASE IMAP FAMILY MEMBER 2-LIKE-RELATED"/>
    <property type="match status" value="1"/>
</dbReference>
<keyword evidence="6" id="KW-1185">Reference proteome</keyword>
<dbReference type="InterPro" id="IPR027417">
    <property type="entry name" value="P-loop_NTPase"/>
</dbReference>
<feature type="domain" description="AIG1-type G" evidence="5">
    <location>
        <begin position="428"/>
        <end position="620"/>
    </location>
</feature>
<dbReference type="SUPFAM" id="SSF52540">
    <property type="entry name" value="P-loop containing nucleoside triphosphate hydrolases"/>
    <property type="match status" value="2"/>
</dbReference>
<dbReference type="AlphaFoldDB" id="A0A6P7LTC9"/>
<dbReference type="InterPro" id="IPR045058">
    <property type="entry name" value="GIMA/IAN/Toc"/>
</dbReference>
<dbReference type="PANTHER" id="PTHR10903">
    <property type="entry name" value="GTPASE, IMAP FAMILY MEMBER-RELATED"/>
    <property type="match status" value="1"/>
</dbReference>